<feature type="compositionally biased region" description="Basic and acidic residues" evidence="1">
    <location>
        <begin position="200"/>
        <end position="214"/>
    </location>
</feature>
<feature type="transmembrane region" description="Helical" evidence="2">
    <location>
        <begin position="453"/>
        <end position="473"/>
    </location>
</feature>
<feature type="region of interest" description="Disordered" evidence="1">
    <location>
        <begin position="157"/>
        <end position="306"/>
    </location>
</feature>
<dbReference type="EMBL" id="JAUSUT010000001">
    <property type="protein sequence ID" value="MDQ0377447.1"/>
    <property type="molecule type" value="Genomic_DNA"/>
</dbReference>
<feature type="compositionally biased region" description="Low complexity" evidence="1">
    <location>
        <begin position="250"/>
        <end position="289"/>
    </location>
</feature>
<organism evidence="3 4">
    <name type="scientific">Amycolatopsis thermophila</name>
    <dbReference type="NCBI Taxonomy" id="206084"/>
    <lineage>
        <taxon>Bacteria</taxon>
        <taxon>Bacillati</taxon>
        <taxon>Actinomycetota</taxon>
        <taxon>Actinomycetes</taxon>
        <taxon>Pseudonocardiales</taxon>
        <taxon>Pseudonocardiaceae</taxon>
        <taxon>Amycolatopsis</taxon>
    </lineage>
</organism>
<keyword evidence="2" id="KW-0812">Transmembrane</keyword>
<feature type="transmembrane region" description="Helical" evidence="2">
    <location>
        <begin position="555"/>
        <end position="578"/>
    </location>
</feature>
<feature type="transmembrane region" description="Helical" evidence="2">
    <location>
        <begin position="382"/>
        <end position="401"/>
    </location>
</feature>
<evidence type="ECO:0008006" key="5">
    <source>
        <dbReference type="Google" id="ProtNLM"/>
    </source>
</evidence>
<evidence type="ECO:0000256" key="1">
    <source>
        <dbReference type="SAM" id="MobiDB-lite"/>
    </source>
</evidence>
<gene>
    <name evidence="3" type="ORF">FB470_001441</name>
</gene>
<protein>
    <recommendedName>
        <fullName evidence="5">Integral membrane protein</fullName>
    </recommendedName>
</protein>
<feature type="transmembrane region" description="Helical" evidence="2">
    <location>
        <begin position="696"/>
        <end position="716"/>
    </location>
</feature>
<feature type="transmembrane region" description="Helical" evidence="2">
    <location>
        <begin position="664"/>
        <end position="684"/>
    </location>
</feature>
<dbReference type="RefSeq" id="WP_306989750.1">
    <property type="nucleotide sequence ID" value="NZ_JAUSUT010000001.1"/>
</dbReference>
<keyword evidence="2" id="KW-0472">Membrane</keyword>
<evidence type="ECO:0000256" key="2">
    <source>
        <dbReference type="SAM" id="Phobius"/>
    </source>
</evidence>
<feature type="transmembrane region" description="Helical" evidence="2">
    <location>
        <begin position="312"/>
        <end position="330"/>
    </location>
</feature>
<feature type="transmembrane region" description="Helical" evidence="2">
    <location>
        <begin position="638"/>
        <end position="657"/>
    </location>
</feature>
<name>A0ABU0EQB5_9PSEU</name>
<comment type="caution">
    <text evidence="3">The sequence shown here is derived from an EMBL/GenBank/DDBJ whole genome shotgun (WGS) entry which is preliminary data.</text>
</comment>
<feature type="transmembrane region" description="Helical" evidence="2">
    <location>
        <begin position="523"/>
        <end position="543"/>
    </location>
</feature>
<feature type="compositionally biased region" description="Low complexity" evidence="1">
    <location>
        <begin position="215"/>
        <end position="224"/>
    </location>
</feature>
<proteinExistence type="predicted"/>
<feature type="transmembrane region" description="Helical" evidence="2">
    <location>
        <begin position="599"/>
        <end position="618"/>
    </location>
</feature>
<feature type="transmembrane region" description="Helical" evidence="2">
    <location>
        <begin position="59"/>
        <end position="79"/>
    </location>
</feature>
<evidence type="ECO:0000313" key="3">
    <source>
        <dbReference type="EMBL" id="MDQ0377447.1"/>
    </source>
</evidence>
<feature type="transmembrane region" description="Helical" evidence="2">
    <location>
        <begin position="86"/>
        <end position="109"/>
    </location>
</feature>
<accession>A0ABU0EQB5</accession>
<keyword evidence="2" id="KW-1133">Transmembrane helix</keyword>
<feature type="compositionally biased region" description="Low complexity" evidence="1">
    <location>
        <begin position="179"/>
        <end position="199"/>
    </location>
</feature>
<feature type="transmembrane region" description="Helical" evidence="2">
    <location>
        <begin position="413"/>
        <end position="432"/>
    </location>
</feature>
<dbReference type="Proteomes" id="UP001229651">
    <property type="component" value="Unassembled WGS sequence"/>
</dbReference>
<sequence length="731" mass="70372">MDTDSTGGALAVRHPAPPDPAAGRSPSVPAYVAGAVSAVLLVAGAVLPVATGVERGFDSVPLLVVLAVAPMVVVAALALRGRHQTAAGVLAAVAALAPGRLVLDLVLLTDPLRAARPELFRLHSLAEPGTGAGVWCLLAGHLAAVVAGIIATRAAAPKADAPWTPRTSAAAEAAEARATRAGSTTSSRAPGGGSSPASTEARDGSGSDPRDAARGGDAAATARAGSGGAKGPAEAGAGPVAARKSDGTVASGIGADSTGTAAGAASTEGRGASAAGSGSSTGRTSAPATETGTPGPGDSASAWPEGTEVGRGGLIVGMFAAVVAAVGVMMAPFTSTDAFLPAASAFESPVLVLTGSLLLAFALPVATVLLAGSGTAVARGGLLGLGVTAAVVGLPNLVSGLSLPGVRLSAGPILVLVGAAGLIAAAFLPTAATRDAAQDDEAGEITMPGIRRLRIVTGVLAVLTAAAAVAGALTPQVVIAGNLSGPQSPSRSALLVAGLLVGVLGLVMFTAVPAGYVRPVLSVAWVTVPLAGTAVLTMAVTATELGAGLTPGPGVLWTALAIVGAAITACCSVVAGMVERDETTDPATAFGEGAALPGADLLTPLVAAGILAIGAFGTPSILAPDYVEPALWSSFGTPSWGLLVALLTVLGACVLAPRCRPARAAALLAGAACVAGLRAAELPLVGDQIAGAHAGLGWWLALGCALALVIAAVLAARGTIHTPKTRSGSIR</sequence>
<feature type="transmembrane region" description="Helical" evidence="2">
    <location>
        <begin position="493"/>
        <end position="516"/>
    </location>
</feature>
<feature type="transmembrane region" description="Helical" evidence="2">
    <location>
        <begin position="350"/>
        <end position="370"/>
    </location>
</feature>
<reference evidence="3 4" key="1">
    <citation type="submission" date="2023-07" db="EMBL/GenBank/DDBJ databases">
        <title>Sequencing the genomes of 1000 actinobacteria strains.</title>
        <authorList>
            <person name="Klenk H.-P."/>
        </authorList>
    </citation>
    <scope>NUCLEOTIDE SEQUENCE [LARGE SCALE GENOMIC DNA]</scope>
    <source>
        <strain evidence="3 4">DSM 45805</strain>
    </source>
</reference>
<keyword evidence="4" id="KW-1185">Reference proteome</keyword>
<evidence type="ECO:0000313" key="4">
    <source>
        <dbReference type="Proteomes" id="UP001229651"/>
    </source>
</evidence>
<feature type="transmembrane region" description="Helical" evidence="2">
    <location>
        <begin position="30"/>
        <end position="53"/>
    </location>
</feature>
<feature type="region of interest" description="Disordered" evidence="1">
    <location>
        <begin position="1"/>
        <end position="24"/>
    </location>
</feature>
<feature type="transmembrane region" description="Helical" evidence="2">
    <location>
        <begin position="129"/>
        <end position="151"/>
    </location>
</feature>
<feature type="compositionally biased region" description="Low complexity" evidence="1">
    <location>
        <begin position="157"/>
        <end position="173"/>
    </location>
</feature>
<feature type="compositionally biased region" description="Low complexity" evidence="1">
    <location>
        <begin position="231"/>
        <end position="242"/>
    </location>
</feature>